<feature type="transmembrane region" description="Helical" evidence="10">
    <location>
        <begin position="450"/>
        <end position="472"/>
    </location>
</feature>
<evidence type="ECO:0000256" key="5">
    <source>
        <dbReference type="ARBA" id="ARBA00022630"/>
    </source>
</evidence>
<comment type="caution">
    <text evidence="12">The sequence shown here is derived from an EMBL/GenBank/DDBJ whole genome shotgun (WGS) entry which is preliminary data.</text>
</comment>
<dbReference type="GO" id="GO:0004506">
    <property type="term" value="F:squalene monooxygenase activity"/>
    <property type="evidence" value="ECO:0007669"/>
    <property type="project" value="UniProtKB-UniRule"/>
</dbReference>
<name>A0AAD7BTW7_9AGAR</name>
<evidence type="ECO:0000259" key="11">
    <source>
        <dbReference type="Pfam" id="PF08491"/>
    </source>
</evidence>
<evidence type="ECO:0000313" key="12">
    <source>
        <dbReference type="EMBL" id="KAJ7630502.1"/>
    </source>
</evidence>
<keyword evidence="9 10" id="KW-0472">Membrane</keyword>
<dbReference type="AlphaFoldDB" id="A0AAD7BTW7"/>
<evidence type="ECO:0000256" key="7">
    <source>
        <dbReference type="ARBA" id="ARBA00022848"/>
    </source>
</evidence>
<evidence type="ECO:0000256" key="8">
    <source>
        <dbReference type="ARBA" id="ARBA00023002"/>
    </source>
</evidence>
<evidence type="ECO:0000256" key="10">
    <source>
        <dbReference type="RuleBase" id="RU367121"/>
    </source>
</evidence>
<evidence type="ECO:0000313" key="13">
    <source>
        <dbReference type="Proteomes" id="UP001221142"/>
    </source>
</evidence>
<evidence type="ECO:0000256" key="2">
    <source>
        <dbReference type="ARBA" id="ARBA00004154"/>
    </source>
</evidence>
<dbReference type="Pfam" id="PF08491">
    <property type="entry name" value="SE"/>
    <property type="match status" value="1"/>
</dbReference>
<organism evidence="12 13">
    <name type="scientific">Roridomyces roridus</name>
    <dbReference type="NCBI Taxonomy" id="1738132"/>
    <lineage>
        <taxon>Eukaryota</taxon>
        <taxon>Fungi</taxon>
        <taxon>Dikarya</taxon>
        <taxon>Basidiomycota</taxon>
        <taxon>Agaricomycotina</taxon>
        <taxon>Agaricomycetes</taxon>
        <taxon>Agaricomycetidae</taxon>
        <taxon>Agaricales</taxon>
        <taxon>Marasmiineae</taxon>
        <taxon>Mycenaceae</taxon>
        <taxon>Roridomyces</taxon>
    </lineage>
</organism>
<keyword evidence="10" id="KW-1133">Transmembrane helix</keyword>
<dbReference type="InterPro" id="IPR036188">
    <property type="entry name" value="FAD/NAD-bd_sf"/>
</dbReference>
<comment type="function">
    <text evidence="10">Catalyzes the stereospecific oxidation of squalene to (S)-2,3-epoxysqualene, and is considered to be a rate-limiting enzyme in steroid biosynthesis.</text>
</comment>
<proteinExistence type="inferred from homology"/>
<feature type="domain" description="Squalene epoxidase" evidence="11">
    <location>
        <begin position="160"/>
        <end position="430"/>
    </location>
</feature>
<dbReference type="PANTHER" id="PTHR10835:SF0">
    <property type="entry name" value="SQUALENE MONOOXYGENASE"/>
    <property type="match status" value="1"/>
</dbReference>
<keyword evidence="10" id="KW-0812">Transmembrane</keyword>
<evidence type="ECO:0000256" key="3">
    <source>
        <dbReference type="ARBA" id="ARBA00008802"/>
    </source>
</evidence>
<keyword evidence="8 10" id="KW-0560">Oxidoreductase</keyword>
<comment type="subcellular location">
    <subcellularLocation>
        <location evidence="10">Endoplasmic reticulum membrane</location>
        <topology evidence="10">Multi-pass membrane protein</topology>
    </subcellularLocation>
    <subcellularLocation>
        <location evidence="2">Microsome membrane</location>
        <topology evidence="2">Multi-pass membrane protein</topology>
    </subcellularLocation>
</comment>
<dbReference type="GO" id="GO:0005789">
    <property type="term" value="C:endoplasmic reticulum membrane"/>
    <property type="evidence" value="ECO:0007669"/>
    <property type="project" value="UniProtKB-SubCell"/>
</dbReference>
<dbReference type="GO" id="GO:0006696">
    <property type="term" value="P:ergosterol biosynthetic process"/>
    <property type="evidence" value="ECO:0007669"/>
    <property type="project" value="TreeGrafter"/>
</dbReference>
<reference evidence="12" key="1">
    <citation type="submission" date="2023-03" db="EMBL/GenBank/DDBJ databases">
        <title>Massive genome expansion in bonnet fungi (Mycena s.s.) driven by repeated elements and novel gene families across ecological guilds.</title>
        <authorList>
            <consortium name="Lawrence Berkeley National Laboratory"/>
            <person name="Harder C.B."/>
            <person name="Miyauchi S."/>
            <person name="Viragh M."/>
            <person name="Kuo A."/>
            <person name="Thoen E."/>
            <person name="Andreopoulos B."/>
            <person name="Lu D."/>
            <person name="Skrede I."/>
            <person name="Drula E."/>
            <person name="Henrissat B."/>
            <person name="Morin E."/>
            <person name="Kohler A."/>
            <person name="Barry K."/>
            <person name="LaButti K."/>
            <person name="Morin E."/>
            <person name="Salamov A."/>
            <person name="Lipzen A."/>
            <person name="Mereny Z."/>
            <person name="Hegedus B."/>
            <person name="Baldrian P."/>
            <person name="Stursova M."/>
            <person name="Weitz H."/>
            <person name="Taylor A."/>
            <person name="Grigoriev I.V."/>
            <person name="Nagy L.G."/>
            <person name="Martin F."/>
            <person name="Kauserud H."/>
        </authorList>
    </citation>
    <scope>NUCLEOTIDE SEQUENCE</scope>
    <source>
        <strain evidence="12">9284</strain>
    </source>
</reference>
<dbReference type="InterPro" id="IPR040125">
    <property type="entry name" value="Squalene_monox"/>
</dbReference>
<keyword evidence="10" id="KW-0256">Endoplasmic reticulum</keyword>
<sequence length="502" mass="54633">MAEDGYDIIVVGAGVAGSSLAHALATAKRASPLRIAVIERSLDEPDRIVGELMQPGGVLALRKVGLESVLENIDAATVKGYCVCDAGKIVEIPYPGKHEGRSFHHGRLIMNLRAAVRRAPCVDLIEGTVTDLIEDSSSARKVLGVRATLKGLEEKRSFYASLVIIADGCYSNFRSAVLRPTAMKPVVKSHFVGAVLKDAVLPLPNYGTVALIRGSGPVLLYQISKHDTRILIDVKQPVPDDLKTHILTHIAPQLPSSVQLPLKIALDTDRLRRMPNSYLPSAPQGSASTKPGIILIGDSWNMRHPLTGGGMTVALNDVAILAPLLASVSDLRDWDRIAPVLDRWFEDRKPLASTVNMLSVALYDLFGADAPELEVLRTGCFKYFELGGECINGPVSILSAIVPSPALLAYHFFSVALYSIWVMFTHPRVVPSPSGEKPRLVRPRVDEYPFLFLKGIRVFYTACVVFGPLLWMEMFAHSRPNRRSILLGVLCLALTVGVLIST</sequence>
<keyword evidence="7" id="KW-0492">Microsome</keyword>
<dbReference type="InterPro" id="IPR013698">
    <property type="entry name" value="Squalene_epoxidase"/>
</dbReference>
<dbReference type="Gene3D" id="3.50.50.60">
    <property type="entry name" value="FAD/NAD(P)-binding domain"/>
    <property type="match status" value="1"/>
</dbReference>
<dbReference type="SUPFAM" id="SSF51905">
    <property type="entry name" value="FAD/NAD(P)-binding domain"/>
    <property type="match status" value="1"/>
</dbReference>
<dbReference type="EMBL" id="JARKIF010000009">
    <property type="protein sequence ID" value="KAJ7630502.1"/>
    <property type="molecule type" value="Genomic_DNA"/>
</dbReference>
<dbReference type="GO" id="GO:0050660">
    <property type="term" value="F:flavin adenine dinucleotide binding"/>
    <property type="evidence" value="ECO:0007669"/>
    <property type="project" value="UniProtKB-UniRule"/>
</dbReference>
<dbReference type="Proteomes" id="UP001221142">
    <property type="component" value="Unassembled WGS sequence"/>
</dbReference>
<protein>
    <recommendedName>
        <fullName evidence="4 10">Squalene monooxygenase</fullName>
        <ecNumber evidence="4 10">1.14.14.17</ecNumber>
    </recommendedName>
</protein>
<dbReference type="EC" id="1.14.14.17" evidence="4 10"/>
<keyword evidence="13" id="KW-1185">Reference proteome</keyword>
<evidence type="ECO:0000256" key="6">
    <source>
        <dbReference type="ARBA" id="ARBA00022827"/>
    </source>
</evidence>
<feature type="transmembrane region" description="Helical" evidence="10">
    <location>
        <begin position="484"/>
        <end position="501"/>
    </location>
</feature>
<evidence type="ECO:0000256" key="4">
    <source>
        <dbReference type="ARBA" id="ARBA00012312"/>
    </source>
</evidence>
<keyword evidence="5 10" id="KW-0285">Flavoprotein</keyword>
<comment type="cofactor">
    <cofactor evidence="1 10">
        <name>FAD</name>
        <dbReference type="ChEBI" id="CHEBI:57692"/>
    </cofactor>
</comment>
<evidence type="ECO:0000256" key="1">
    <source>
        <dbReference type="ARBA" id="ARBA00001974"/>
    </source>
</evidence>
<gene>
    <name evidence="12" type="ORF">FB45DRAFT_793034</name>
</gene>
<evidence type="ECO:0000256" key="9">
    <source>
        <dbReference type="ARBA" id="ARBA00023136"/>
    </source>
</evidence>
<keyword evidence="6 10" id="KW-0274">FAD</keyword>
<comment type="similarity">
    <text evidence="3 10">Belongs to the squalene monooxygenase family.</text>
</comment>
<dbReference type="PRINTS" id="PR00420">
    <property type="entry name" value="RNGMNOXGNASE"/>
</dbReference>
<dbReference type="PANTHER" id="PTHR10835">
    <property type="entry name" value="SQUALENE MONOOXYGENASE"/>
    <property type="match status" value="1"/>
</dbReference>
<comment type="catalytic activity">
    <reaction evidence="10">
        <text>squalene + reduced [NADPH--hemoprotein reductase] + O2 = (S)-2,3-epoxysqualene + oxidized [NADPH--hemoprotein reductase] + H2O + H(+)</text>
        <dbReference type="Rhea" id="RHEA:25282"/>
        <dbReference type="Rhea" id="RHEA-COMP:11964"/>
        <dbReference type="Rhea" id="RHEA-COMP:11965"/>
        <dbReference type="ChEBI" id="CHEBI:15377"/>
        <dbReference type="ChEBI" id="CHEBI:15378"/>
        <dbReference type="ChEBI" id="CHEBI:15379"/>
        <dbReference type="ChEBI" id="CHEBI:15440"/>
        <dbReference type="ChEBI" id="CHEBI:15441"/>
        <dbReference type="ChEBI" id="CHEBI:57618"/>
        <dbReference type="ChEBI" id="CHEBI:58210"/>
        <dbReference type="EC" id="1.14.14.17"/>
    </reaction>
</comment>
<accession>A0AAD7BTW7</accession>